<dbReference type="InterPro" id="IPR029052">
    <property type="entry name" value="Metallo-depent_PP-like"/>
</dbReference>
<dbReference type="InterPro" id="IPR050535">
    <property type="entry name" value="DNA_Repair-Maintenance_Comp"/>
</dbReference>
<dbReference type="OrthoDB" id="9773856at2"/>
<evidence type="ECO:0000256" key="8">
    <source>
        <dbReference type="RuleBase" id="RU363069"/>
    </source>
</evidence>
<dbReference type="InterPro" id="IPR041796">
    <property type="entry name" value="Mre11_N"/>
</dbReference>
<comment type="function">
    <text evidence="8">SbcCD cleaves DNA hairpin structures. These structures can inhibit DNA replication and are intermediates in certain DNA recombination reactions. The complex acts as a 3'-&gt;5' double strand exonuclease that can open hairpins. It also has a 5' single-strand endonuclease activity.</text>
</comment>
<comment type="subunit">
    <text evidence="2 8">Heterodimer of SbcC and SbcD.</text>
</comment>
<evidence type="ECO:0000256" key="5">
    <source>
        <dbReference type="ARBA" id="ARBA00022801"/>
    </source>
</evidence>
<dbReference type="EMBL" id="BDUF01000076">
    <property type="protein sequence ID" value="GAX91037.1"/>
    <property type="molecule type" value="Genomic_DNA"/>
</dbReference>
<evidence type="ECO:0000313" key="12">
    <source>
        <dbReference type="Proteomes" id="UP000217785"/>
    </source>
</evidence>
<dbReference type="InterPro" id="IPR004843">
    <property type="entry name" value="Calcineurin-like_PHP"/>
</dbReference>
<evidence type="ECO:0000256" key="7">
    <source>
        <dbReference type="ARBA" id="ARBA00023172"/>
    </source>
</evidence>
<dbReference type="InterPro" id="IPR004593">
    <property type="entry name" value="SbcD"/>
</dbReference>
<dbReference type="GO" id="GO:0008408">
    <property type="term" value="F:3'-5' exonuclease activity"/>
    <property type="evidence" value="ECO:0007669"/>
    <property type="project" value="InterPro"/>
</dbReference>
<dbReference type="GO" id="GO:0006310">
    <property type="term" value="P:DNA recombination"/>
    <property type="evidence" value="ECO:0007669"/>
    <property type="project" value="UniProtKB-KW"/>
</dbReference>
<dbReference type="RefSeq" id="WP_096182764.1">
    <property type="nucleotide sequence ID" value="NZ_BDUF01000076.1"/>
</dbReference>
<keyword evidence="6 8" id="KW-0269">Exonuclease</keyword>
<dbReference type="PANTHER" id="PTHR30337:SF0">
    <property type="entry name" value="NUCLEASE SBCCD SUBUNIT D"/>
    <property type="match status" value="1"/>
</dbReference>
<feature type="domain" description="Calcineurin-like phosphoesterase" evidence="9">
    <location>
        <begin position="1"/>
        <end position="97"/>
    </location>
</feature>
<evidence type="ECO:0000313" key="11">
    <source>
        <dbReference type="EMBL" id="GAX91037.1"/>
    </source>
</evidence>
<dbReference type="InterPro" id="IPR026843">
    <property type="entry name" value="SbcD_C"/>
</dbReference>
<comment type="caution">
    <text evidence="11">The sequence shown here is derived from an EMBL/GenBank/DDBJ whole genome shotgun (WGS) entry which is preliminary data.</text>
</comment>
<dbReference type="GO" id="GO:0006260">
    <property type="term" value="P:DNA replication"/>
    <property type="evidence" value="ECO:0007669"/>
    <property type="project" value="UniProtKB-KW"/>
</dbReference>
<dbReference type="GO" id="GO:0004519">
    <property type="term" value="F:endonuclease activity"/>
    <property type="evidence" value="ECO:0007669"/>
    <property type="project" value="UniProtKB-KW"/>
</dbReference>
<dbReference type="SUPFAM" id="SSF56300">
    <property type="entry name" value="Metallo-dependent phosphatases"/>
    <property type="match status" value="1"/>
</dbReference>
<evidence type="ECO:0000259" key="10">
    <source>
        <dbReference type="Pfam" id="PF12320"/>
    </source>
</evidence>
<protein>
    <recommendedName>
        <fullName evidence="3 8">Nuclease SbcCD subunit D</fullName>
    </recommendedName>
</protein>
<evidence type="ECO:0000256" key="6">
    <source>
        <dbReference type="ARBA" id="ARBA00022839"/>
    </source>
</evidence>
<dbReference type="Pfam" id="PF00149">
    <property type="entry name" value="Metallophos"/>
    <property type="match status" value="1"/>
</dbReference>
<keyword evidence="7 8" id="KW-0233">DNA recombination</keyword>
<evidence type="ECO:0000256" key="3">
    <source>
        <dbReference type="ARBA" id="ARBA00013365"/>
    </source>
</evidence>
<keyword evidence="12" id="KW-1185">Reference proteome</keyword>
<dbReference type="PANTHER" id="PTHR30337">
    <property type="entry name" value="COMPONENT OF ATP-DEPENDENT DSDNA EXONUCLEASE"/>
    <property type="match status" value="1"/>
</dbReference>
<name>A0A292YIX2_9BACL</name>
<keyword evidence="8" id="KW-0235">DNA replication</keyword>
<organism evidence="11 12">
    <name type="scientific">Effusibacillus lacus</name>
    <dbReference type="NCBI Taxonomy" id="1348429"/>
    <lineage>
        <taxon>Bacteria</taxon>
        <taxon>Bacillati</taxon>
        <taxon>Bacillota</taxon>
        <taxon>Bacilli</taxon>
        <taxon>Bacillales</taxon>
        <taxon>Alicyclobacillaceae</taxon>
        <taxon>Effusibacillus</taxon>
    </lineage>
</organism>
<evidence type="ECO:0000256" key="1">
    <source>
        <dbReference type="ARBA" id="ARBA00010555"/>
    </source>
</evidence>
<evidence type="ECO:0000259" key="9">
    <source>
        <dbReference type="Pfam" id="PF00149"/>
    </source>
</evidence>
<accession>A0A292YIX2</accession>
<feature type="domain" description="Nuclease SbcCD subunit D C-terminal" evidence="10">
    <location>
        <begin position="297"/>
        <end position="385"/>
    </location>
</feature>
<dbReference type="Proteomes" id="UP000217785">
    <property type="component" value="Unassembled WGS sequence"/>
</dbReference>
<keyword evidence="4 8" id="KW-0540">Nuclease</keyword>
<dbReference type="Pfam" id="PF12320">
    <property type="entry name" value="SbcD_C"/>
    <property type="match status" value="1"/>
</dbReference>
<dbReference type="NCBIfam" id="TIGR00619">
    <property type="entry name" value="sbcd"/>
    <property type="match status" value="1"/>
</dbReference>
<reference evidence="12" key="1">
    <citation type="submission" date="2017-07" db="EMBL/GenBank/DDBJ databases">
        <title>Draft genome sequence of Effusibacillus lacus strain skLN1.</title>
        <authorList>
            <person name="Watanabe M."/>
            <person name="Kojima H."/>
            <person name="Fukui M."/>
        </authorList>
    </citation>
    <scope>NUCLEOTIDE SEQUENCE [LARGE SCALE GENOMIC DNA]</scope>
    <source>
        <strain evidence="12">skLN1</strain>
    </source>
</reference>
<keyword evidence="8" id="KW-0255">Endonuclease</keyword>
<gene>
    <name evidence="8" type="primary">sbcD</name>
    <name evidence="11" type="ORF">EFBL_2697</name>
</gene>
<keyword evidence="5 8" id="KW-0378">Hydrolase</keyword>
<evidence type="ECO:0000256" key="2">
    <source>
        <dbReference type="ARBA" id="ARBA00011322"/>
    </source>
</evidence>
<dbReference type="Gene3D" id="3.60.21.10">
    <property type="match status" value="1"/>
</dbReference>
<comment type="similarity">
    <text evidence="1 8">Belongs to the SbcD family.</text>
</comment>
<dbReference type="AlphaFoldDB" id="A0A292YIX2"/>
<evidence type="ECO:0000256" key="4">
    <source>
        <dbReference type="ARBA" id="ARBA00022722"/>
    </source>
</evidence>
<proteinExistence type="inferred from homology"/>
<sequence length="419" mass="46725">MRILHTADWHFGKTLEGRDRLPEQAQFVEELCEICEQEAVDLVLMAGDVYQTANPSAAAEDLFYYAVDRLSANGRRGVVVIAGNHDNPDRLVAASPLAHRNGIILIGRPHDEIVWAPGPSRNRVQVVEAGPSWLKLRIPGVDHHAVIAALPYPSESRLRELLTRSTEDAELRKEYNAQIAYIFEKLTSHYRRDTVNLAMSHLYVQGGQMSESEHQIQVGGAYSVDPGSFPEIAQYVALGHLHRPQGVSASPVPTRYSGSPLAYSFSECNHKKSVVLIEATPGIPAQIREIPLSSGKPLVKWTAEGGIRQVQQWVEEGRDPLAWIDLTVHVETALTMEDIQLLRAMHEGFVNIRPVFPDLNQTLSAAEVKNLSDEEMFIRFYERQTNGATPEPELVRLFLELTADVVEEEESVESEEMAG</sequence>
<dbReference type="CDD" id="cd00840">
    <property type="entry name" value="MPP_Mre11_N"/>
    <property type="match status" value="1"/>
</dbReference>